<evidence type="ECO:0000313" key="3">
    <source>
        <dbReference type="Proteomes" id="UP000054886"/>
    </source>
</evidence>
<dbReference type="OrthoDB" id="7042322at2759"/>
<sequence length="436" mass="49136">MSMDQPARINFFKGHPSFRLLPNEEIVEATRQLLTSETRDYDDDTRNRHPLTYGPDEGALWVRQQICDFNNRLFGSDSKPEFLNLSSGSSYGCLSVLLHTTLPHTNFTRQAFIISPTYFLINDCFIDAGFGSKLTAIDEEGEDSINFEQLLSKLRHFEELYGNSNGDVSIIQNPNKPTKKVYKYVMYCVPTFANPSGKSYSLETRTKLIEIARRYDMLIICDDVYDLLDYSTDVHEWPRPQKRLVHIDRATAPDDNEFGNTISNATFSKIIAPGLRFGYHETINDKLAAQLSRGGANVSGGTPSQLNSMIVGTILQNGSMERILGKLRETYKTRSVAMWDSLQKHMPKDTHISSPKGGYFVWVTLPPGYDAKKIGKKLKDEHGVILANGSDFEVIGDERGWGDRSVRLSISFLETPDIIEGCELWGKVCKEMAPSS</sequence>
<name>A0A0W0CKL5_CANGB</name>
<dbReference type="VEuPathDB" id="FungiDB:GWK60_I02057"/>
<dbReference type="FunFam" id="3.40.640.10:FF:000080">
    <property type="entry name" value="Aminotransferase, putative"/>
    <property type="match status" value="1"/>
</dbReference>
<proteinExistence type="predicted"/>
<dbReference type="Gene3D" id="3.40.640.10">
    <property type="entry name" value="Type I PLP-dependent aspartate aminotransferase-like (Major domain)"/>
    <property type="match status" value="1"/>
</dbReference>
<dbReference type="CDD" id="cd00609">
    <property type="entry name" value="AAT_like"/>
    <property type="match status" value="1"/>
</dbReference>
<organism evidence="2 3">
    <name type="scientific">Candida glabrata</name>
    <name type="common">Yeast</name>
    <name type="synonym">Torulopsis glabrata</name>
    <dbReference type="NCBI Taxonomy" id="5478"/>
    <lineage>
        <taxon>Eukaryota</taxon>
        <taxon>Fungi</taxon>
        <taxon>Dikarya</taxon>
        <taxon>Ascomycota</taxon>
        <taxon>Saccharomycotina</taxon>
        <taxon>Saccharomycetes</taxon>
        <taxon>Saccharomycetales</taxon>
        <taxon>Saccharomycetaceae</taxon>
        <taxon>Nakaseomyces</taxon>
    </lineage>
</organism>
<dbReference type="InterPro" id="IPR015424">
    <property type="entry name" value="PyrdxlP-dep_Trfase"/>
</dbReference>
<dbReference type="EMBL" id="LLZZ01000113">
    <property type="protein sequence ID" value="KTB05459.1"/>
    <property type="molecule type" value="Genomic_DNA"/>
</dbReference>
<evidence type="ECO:0000259" key="1">
    <source>
        <dbReference type="Pfam" id="PF00155"/>
    </source>
</evidence>
<dbReference type="VEuPathDB" id="FungiDB:CAGL0I06578g"/>
<dbReference type="Proteomes" id="UP000054886">
    <property type="component" value="Unassembled WGS sequence"/>
</dbReference>
<dbReference type="PhylomeDB" id="A0A0W0CKL5"/>
<dbReference type="VEuPathDB" id="FungiDB:GVI51_I06391"/>
<dbReference type="Pfam" id="PF00155">
    <property type="entry name" value="Aminotran_1_2"/>
    <property type="match status" value="1"/>
</dbReference>
<dbReference type="InterPro" id="IPR015422">
    <property type="entry name" value="PyrdxlP-dep_Trfase_small"/>
</dbReference>
<dbReference type="AlphaFoldDB" id="A0A0W0CKL5"/>
<accession>A0A0W0CKL5</accession>
<dbReference type="VEuPathDB" id="FungiDB:B1J91_I06578g"/>
<protein>
    <recommendedName>
        <fullName evidence="1">Aminotransferase class I/classII large domain-containing protein</fullName>
    </recommendedName>
</protein>
<dbReference type="OMA" id="DFLQWPV"/>
<dbReference type="GO" id="GO:0047536">
    <property type="term" value="F:2-aminoadipate transaminase activity"/>
    <property type="evidence" value="ECO:0007669"/>
    <property type="project" value="EnsemblFungi"/>
</dbReference>
<comment type="caution">
    <text evidence="2">The sequence shown here is derived from an EMBL/GenBank/DDBJ whole genome shotgun (WGS) entry which is preliminary data.</text>
</comment>
<dbReference type="InterPro" id="IPR015421">
    <property type="entry name" value="PyrdxlP-dep_Trfase_major"/>
</dbReference>
<evidence type="ECO:0000313" key="2">
    <source>
        <dbReference type="EMBL" id="KTB05459.1"/>
    </source>
</evidence>
<dbReference type="Gene3D" id="3.90.1150.10">
    <property type="entry name" value="Aspartate Aminotransferase, domain 1"/>
    <property type="match status" value="1"/>
</dbReference>
<feature type="domain" description="Aminotransferase class I/classII large" evidence="1">
    <location>
        <begin position="47"/>
        <end position="410"/>
    </location>
</feature>
<dbReference type="PANTHER" id="PTHR42858:SF1">
    <property type="entry name" value="LD15494P"/>
    <property type="match status" value="1"/>
</dbReference>
<gene>
    <name evidence="2" type="ORF">AO440_002619</name>
</gene>
<dbReference type="InterPro" id="IPR004839">
    <property type="entry name" value="Aminotransferase_I/II_large"/>
</dbReference>
<dbReference type="PANTHER" id="PTHR42858">
    <property type="entry name" value="AMINOTRANSFERASE"/>
    <property type="match status" value="1"/>
</dbReference>
<reference evidence="2 3" key="1">
    <citation type="submission" date="2015-10" db="EMBL/GenBank/DDBJ databases">
        <title>Draft genomes sequences of Candida glabrata isolates 1A, 1B, 2A, 2B, 3A and 3B.</title>
        <authorList>
            <person name="Haavelsrud O.E."/>
            <person name="Gaustad P."/>
        </authorList>
    </citation>
    <scope>NUCLEOTIDE SEQUENCE [LARGE SCALE GENOMIC DNA]</scope>
    <source>
        <strain evidence="2">910700640</strain>
    </source>
</reference>
<dbReference type="GO" id="GO:0030170">
    <property type="term" value="F:pyridoxal phosphate binding"/>
    <property type="evidence" value="ECO:0007669"/>
    <property type="project" value="InterPro"/>
</dbReference>
<dbReference type="SUPFAM" id="SSF53383">
    <property type="entry name" value="PLP-dependent transferases"/>
    <property type="match status" value="1"/>
</dbReference>